<name>A0A7W7AAB0_9SPHN</name>
<dbReference type="Pfam" id="PF08241">
    <property type="entry name" value="Methyltransf_11"/>
    <property type="match status" value="1"/>
</dbReference>
<dbReference type="GO" id="GO:0008757">
    <property type="term" value="F:S-adenosylmethionine-dependent methyltransferase activity"/>
    <property type="evidence" value="ECO:0007669"/>
    <property type="project" value="InterPro"/>
</dbReference>
<gene>
    <name evidence="2" type="ORF">GGR37_000801</name>
</gene>
<evidence type="ECO:0000259" key="1">
    <source>
        <dbReference type="Pfam" id="PF08241"/>
    </source>
</evidence>
<sequence>MMGLKAVWDAHVVPRMIKCACASPAIMELRAGVVPRAQGRVFEIGCGGGLNQQFYDSTRVTGFAGIDPSGKLLDYAREAAAKKGWQADIREGVGEDIPFEDESFDTAVCTYTLCSVDDPQKVLAELRRILKPGGTLLFLEHGLSPDGNVAKWQRRIEPVWKPLMGGCHLSRAVTAPVLQAGFQLEHPGHQYMDGMPKWAAWMEWGAAVKIR</sequence>
<evidence type="ECO:0000313" key="2">
    <source>
        <dbReference type="EMBL" id="MBB4612555.1"/>
    </source>
</evidence>
<keyword evidence="2" id="KW-0808">Transferase</keyword>
<feature type="domain" description="Methyltransferase type 11" evidence="1">
    <location>
        <begin position="43"/>
        <end position="138"/>
    </location>
</feature>
<organism evidence="2 3">
    <name type="scientific">Novosphingobium taihuense</name>
    <dbReference type="NCBI Taxonomy" id="260085"/>
    <lineage>
        <taxon>Bacteria</taxon>
        <taxon>Pseudomonadati</taxon>
        <taxon>Pseudomonadota</taxon>
        <taxon>Alphaproteobacteria</taxon>
        <taxon>Sphingomonadales</taxon>
        <taxon>Sphingomonadaceae</taxon>
        <taxon>Novosphingobium</taxon>
    </lineage>
</organism>
<evidence type="ECO:0000313" key="3">
    <source>
        <dbReference type="Proteomes" id="UP000538566"/>
    </source>
</evidence>
<keyword evidence="3" id="KW-1185">Reference proteome</keyword>
<reference evidence="2 3" key="1">
    <citation type="submission" date="2020-08" db="EMBL/GenBank/DDBJ databases">
        <title>Genomic Encyclopedia of Type Strains, Phase IV (KMG-IV): sequencing the most valuable type-strain genomes for metagenomic binning, comparative biology and taxonomic classification.</title>
        <authorList>
            <person name="Goeker M."/>
        </authorList>
    </citation>
    <scope>NUCLEOTIDE SEQUENCE [LARGE SCALE GENOMIC DNA]</scope>
    <source>
        <strain evidence="2 3">DSM 17507</strain>
    </source>
</reference>
<comment type="caution">
    <text evidence="2">The sequence shown here is derived from an EMBL/GenBank/DDBJ whole genome shotgun (WGS) entry which is preliminary data.</text>
</comment>
<protein>
    <submittedName>
        <fullName evidence="2">Ubiquinone/menaquinone biosynthesis C-methylase UbiE</fullName>
    </submittedName>
</protein>
<dbReference type="PANTHER" id="PTHR45036:SF1">
    <property type="entry name" value="METHYLTRANSFERASE LIKE 7A"/>
    <property type="match status" value="1"/>
</dbReference>
<dbReference type="SUPFAM" id="SSF53335">
    <property type="entry name" value="S-adenosyl-L-methionine-dependent methyltransferases"/>
    <property type="match status" value="1"/>
</dbReference>
<dbReference type="InterPro" id="IPR013216">
    <property type="entry name" value="Methyltransf_11"/>
</dbReference>
<accession>A0A7W7AAB0</accession>
<dbReference type="Gene3D" id="3.40.50.150">
    <property type="entry name" value="Vaccinia Virus protein VP39"/>
    <property type="match status" value="1"/>
</dbReference>
<dbReference type="EMBL" id="JACHOA010000001">
    <property type="protein sequence ID" value="MBB4612555.1"/>
    <property type="molecule type" value="Genomic_DNA"/>
</dbReference>
<dbReference type="GO" id="GO:0032259">
    <property type="term" value="P:methylation"/>
    <property type="evidence" value="ECO:0007669"/>
    <property type="project" value="UniProtKB-KW"/>
</dbReference>
<dbReference type="InterPro" id="IPR052356">
    <property type="entry name" value="Thiol_S-MT"/>
</dbReference>
<dbReference type="CDD" id="cd02440">
    <property type="entry name" value="AdoMet_MTases"/>
    <property type="match status" value="1"/>
</dbReference>
<keyword evidence="2" id="KW-0489">Methyltransferase</keyword>
<proteinExistence type="predicted"/>
<dbReference type="Proteomes" id="UP000538566">
    <property type="component" value="Unassembled WGS sequence"/>
</dbReference>
<dbReference type="InterPro" id="IPR029063">
    <property type="entry name" value="SAM-dependent_MTases_sf"/>
</dbReference>
<keyword evidence="2" id="KW-0830">Ubiquinone</keyword>
<dbReference type="AlphaFoldDB" id="A0A7W7AAB0"/>
<dbReference type="PANTHER" id="PTHR45036">
    <property type="entry name" value="METHYLTRANSFERASE LIKE 7B"/>
    <property type="match status" value="1"/>
</dbReference>